<protein>
    <recommendedName>
        <fullName evidence="4">Transmembrane protein</fullName>
    </recommendedName>
</protein>
<feature type="transmembrane region" description="Helical" evidence="1">
    <location>
        <begin position="20"/>
        <end position="40"/>
    </location>
</feature>
<dbReference type="HOGENOM" id="CLU_2627250_0_0_1"/>
<dbReference type="AlphaFoldDB" id="A0CZ48"/>
<proteinExistence type="predicted"/>
<evidence type="ECO:0000313" key="3">
    <source>
        <dbReference type="Proteomes" id="UP000000600"/>
    </source>
</evidence>
<organism evidence="2 3">
    <name type="scientific">Paramecium tetraurelia</name>
    <dbReference type="NCBI Taxonomy" id="5888"/>
    <lineage>
        <taxon>Eukaryota</taxon>
        <taxon>Sar</taxon>
        <taxon>Alveolata</taxon>
        <taxon>Ciliophora</taxon>
        <taxon>Intramacronucleata</taxon>
        <taxon>Oligohymenophorea</taxon>
        <taxon>Peniculida</taxon>
        <taxon>Parameciidae</taxon>
        <taxon>Paramecium</taxon>
    </lineage>
</organism>
<feature type="non-terminal residue" evidence="2">
    <location>
        <position position="78"/>
    </location>
</feature>
<dbReference type="RefSeq" id="XP_001443462.1">
    <property type="nucleotide sequence ID" value="XM_001443425.1"/>
</dbReference>
<dbReference type="GeneID" id="5029246"/>
<name>A0CZ48_PARTE</name>
<evidence type="ECO:0008006" key="4">
    <source>
        <dbReference type="Google" id="ProtNLM"/>
    </source>
</evidence>
<keyword evidence="1" id="KW-1133">Transmembrane helix</keyword>
<keyword evidence="1" id="KW-0472">Membrane</keyword>
<dbReference type="InParanoid" id="A0CZ48"/>
<keyword evidence="3" id="KW-1185">Reference proteome</keyword>
<sequence length="78" mass="9416">MVKPTQKSNTYFKNIKIISFFKIIRSVIYRLLVISHLMLAKVFQQLWTYKDVIIFLLTRQFKPILIGNLFQIRILQIE</sequence>
<keyword evidence="1" id="KW-0812">Transmembrane</keyword>
<dbReference type="Proteomes" id="UP000000600">
    <property type="component" value="Unassembled WGS sequence"/>
</dbReference>
<reference evidence="2 3" key="1">
    <citation type="journal article" date="2006" name="Nature">
        <title>Global trends of whole-genome duplications revealed by the ciliate Paramecium tetraurelia.</title>
        <authorList>
            <consortium name="Genoscope"/>
            <person name="Aury J.-M."/>
            <person name="Jaillon O."/>
            <person name="Duret L."/>
            <person name="Noel B."/>
            <person name="Jubin C."/>
            <person name="Porcel B.M."/>
            <person name="Segurens B."/>
            <person name="Daubin V."/>
            <person name="Anthouard V."/>
            <person name="Aiach N."/>
            <person name="Arnaiz O."/>
            <person name="Billaut A."/>
            <person name="Beisson J."/>
            <person name="Blanc I."/>
            <person name="Bouhouche K."/>
            <person name="Camara F."/>
            <person name="Duharcourt S."/>
            <person name="Guigo R."/>
            <person name="Gogendeau D."/>
            <person name="Katinka M."/>
            <person name="Keller A.-M."/>
            <person name="Kissmehl R."/>
            <person name="Klotz C."/>
            <person name="Koll F."/>
            <person name="Le Moue A."/>
            <person name="Lepere C."/>
            <person name="Malinsky S."/>
            <person name="Nowacki M."/>
            <person name="Nowak J.K."/>
            <person name="Plattner H."/>
            <person name="Poulain J."/>
            <person name="Ruiz F."/>
            <person name="Serrano V."/>
            <person name="Zagulski M."/>
            <person name="Dessen P."/>
            <person name="Betermier M."/>
            <person name="Weissenbach J."/>
            <person name="Scarpelli C."/>
            <person name="Schachter V."/>
            <person name="Sperling L."/>
            <person name="Meyer E."/>
            <person name="Cohen J."/>
            <person name="Wincker P."/>
        </authorList>
    </citation>
    <scope>NUCLEOTIDE SEQUENCE [LARGE SCALE GENOMIC DNA]</scope>
    <source>
        <strain evidence="2 3">Stock d4-2</strain>
    </source>
</reference>
<evidence type="ECO:0000256" key="1">
    <source>
        <dbReference type="SAM" id="Phobius"/>
    </source>
</evidence>
<evidence type="ECO:0000313" key="2">
    <source>
        <dbReference type="EMBL" id="CAK76065.1"/>
    </source>
</evidence>
<dbReference type="EMBL" id="CT868222">
    <property type="protein sequence ID" value="CAK76065.1"/>
    <property type="molecule type" value="Genomic_DNA"/>
</dbReference>
<accession>A0CZ48</accession>
<dbReference type="KEGG" id="ptm:GSPATT00039104001"/>
<gene>
    <name evidence="2" type="ORF">GSPATT00039104001</name>
</gene>